<proteinExistence type="predicted"/>
<dbReference type="AlphaFoldDB" id="C7R1Q4"/>
<organism evidence="2 3">
    <name type="scientific">Jonesia denitrificans (strain ATCC 14870 / DSM 20603 / BCRC 15368 / CIP 55.134 / JCM 11481 / NBRC 15587 / NCTC 10816 / Prevot 55134)</name>
    <name type="common">Listeria denitrificans</name>
    <dbReference type="NCBI Taxonomy" id="471856"/>
    <lineage>
        <taxon>Bacteria</taxon>
        <taxon>Bacillati</taxon>
        <taxon>Actinomycetota</taxon>
        <taxon>Actinomycetes</taxon>
        <taxon>Micrococcales</taxon>
        <taxon>Jonesiaceae</taxon>
        <taxon>Jonesia</taxon>
    </lineage>
</organism>
<dbReference type="eggNOG" id="COG1633">
    <property type="taxonomic scope" value="Bacteria"/>
</dbReference>
<sequence>MSVDGTPHETTASAEDVRELLGLLAYTQLTASLRYAHDAGATDVLSRRLAFAELAAQEHGRLTVLREHIDQTGGDSLNLLRRYHGVFDEYESRTHADSWHERILKGYIGHSVALDFCRIAVSTAPGVTRELVTTLLVDDRAQDLARDVLEAKITDDHTFASRLALWGRRVVGEALGQVQQVVSREPALARLLSGGAAGSGFTPDSTAPTDEDKQLMAWLYAQLTAEHSRRMDRLGLAA</sequence>
<name>C7R1Q4_JONDD</name>
<dbReference type="Gene3D" id="1.20.1260.10">
    <property type="match status" value="1"/>
</dbReference>
<dbReference type="OrthoDB" id="3728083at2"/>
<evidence type="ECO:0000313" key="2">
    <source>
        <dbReference type="EMBL" id="ACV08372.1"/>
    </source>
</evidence>
<dbReference type="EMBL" id="CP001706">
    <property type="protein sequence ID" value="ACV08372.1"/>
    <property type="molecule type" value="Genomic_DNA"/>
</dbReference>
<dbReference type="RefSeq" id="WP_015771000.1">
    <property type="nucleotide sequence ID" value="NC_013174.1"/>
</dbReference>
<dbReference type="Proteomes" id="UP000000628">
    <property type="component" value="Chromosome"/>
</dbReference>
<dbReference type="KEGG" id="jde:Jden_0708"/>
<dbReference type="HOGENOM" id="CLU_082377_0_0_11"/>
<protein>
    <recommendedName>
        <fullName evidence="1">Ferritin-like domain-containing protein</fullName>
    </recommendedName>
</protein>
<dbReference type="InterPro" id="IPR012347">
    <property type="entry name" value="Ferritin-like"/>
</dbReference>
<feature type="domain" description="Ferritin-like" evidence="1">
    <location>
        <begin position="15"/>
        <end position="195"/>
    </location>
</feature>
<dbReference type="InterPro" id="IPR059125">
    <property type="entry name" value="Ferritin_actino"/>
</dbReference>
<reference evidence="2 3" key="1">
    <citation type="journal article" date="2009" name="Stand. Genomic Sci.">
        <title>Complete genome sequence of Jonesia denitrificans type strain (Prevot 55134).</title>
        <authorList>
            <person name="Pukall R."/>
            <person name="Gehrich-Schroter G."/>
            <person name="Lapidus A."/>
            <person name="Nolan M."/>
            <person name="Glavina Del Rio T."/>
            <person name="Lucas S."/>
            <person name="Chen F."/>
            <person name="Tice H."/>
            <person name="Pitluck S."/>
            <person name="Cheng J.F."/>
            <person name="Copeland A."/>
            <person name="Saunders E."/>
            <person name="Brettin T."/>
            <person name="Detter J.C."/>
            <person name="Bruce D."/>
            <person name="Goodwin L."/>
            <person name="Pati A."/>
            <person name="Ivanova N."/>
            <person name="Mavromatis K."/>
            <person name="Ovchinnikova G."/>
            <person name="Chen A."/>
            <person name="Palaniappan K."/>
            <person name="Land M."/>
            <person name="Hauser L."/>
            <person name="Chang Y.J."/>
            <person name="Jeffries C.D."/>
            <person name="Chain P."/>
            <person name="Goker M."/>
            <person name="Bristow J."/>
            <person name="Eisen J.A."/>
            <person name="Markowitz V."/>
            <person name="Hugenholtz P."/>
            <person name="Kyrpides N.C."/>
            <person name="Klenk H.P."/>
            <person name="Han C."/>
        </authorList>
    </citation>
    <scope>NUCLEOTIDE SEQUENCE [LARGE SCALE GENOMIC DNA]</scope>
    <source>
        <strain evidence="3">ATCC 14870 / DSM 20603 / BCRC 15368 / CIP 55.134 / JCM 11481 / NBRC 15587 / NCTC 10816 / Prevot 55134</strain>
    </source>
</reference>
<keyword evidence="3" id="KW-1185">Reference proteome</keyword>
<dbReference type="Pfam" id="PF13794">
    <property type="entry name" value="MiaE_2"/>
    <property type="match status" value="1"/>
</dbReference>
<dbReference type="STRING" id="471856.Jden_0708"/>
<gene>
    <name evidence="2" type="ordered locus">Jden_0708</name>
</gene>
<accession>C7R1Q4</accession>
<evidence type="ECO:0000259" key="1">
    <source>
        <dbReference type="Pfam" id="PF13794"/>
    </source>
</evidence>
<evidence type="ECO:0000313" key="3">
    <source>
        <dbReference type="Proteomes" id="UP000000628"/>
    </source>
</evidence>